<dbReference type="STRING" id="1088818.A0A2I0A0K1"/>
<dbReference type="SMART" id="SM00481">
    <property type="entry name" value="POLIIIAc"/>
    <property type="match status" value="1"/>
</dbReference>
<dbReference type="PANTHER" id="PTHR42924">
    <property type="entry name" value="EXONUCLEASE"/>
    <property type="match status" value="1"/>
</dbReference>
<dbReference type="Gene3D" id="3.20.20.140">
    <property type="entry name" value="Metal-dependent hydrolases"/>
    <property type="match status" value="1"/>
</dbReference>
<dbReference type="InterPro" id="IPR003141">
    <property type="entry name" value="Pol/His_phosphatase_N"/>
</dbReference>
<evidence type="ECO:0000313" key="3">
    <source>
        <dbReference type="Proteomes" id="UP000236161"/>
    </source>
</evidence>
<dbReference type="AlphaFoldDB" id="A0A2I0A0K1"/>
<gene>
    <name evidence="2" type="ORF">AXF42_Ash010764</name>
</gene>
<evidence type="ECO:0000259" key="1">
    <source>
        <dbReference type="SMART" id="SM00481"/>
    </source>
</evidence>
<keyword evidence="3" id="KW-1185">Reference proteome</keyword>
<dbReference type="FunFam" id="1.10.150.650:FF:000002">
    <property type="entry name" value="PHP domain-containing protein"/>
    <property type="match status" value="1"/>
</dbReference>
<sequence>MGGGKKKGKGKRKKKPPPEHLLSHKYIKEWVFGDSLDAAAAADDFEPTLPGRSCLTDRVVFEFHCHSKCSDGFLSPYAVVEKAHRNGVKVLSLTDHDTMAGIPEAMEAARKFGMLIVPGVEISSICFPGAENEEPVHILAYYGSCGPSAHEELNELLTHIRDGRFIRAKKMLLKLNNLKIPLKWEQVFKVAGEGVAPGRLHVAKAMVQAGYVESLKQAFSKYLYDGGPAYAMGNEPSAAAAVQLICKTGGVAALAHPWALKNPAAVIRSLKSAGLHAMEVYRADGKVVGFGEFADSHDLIKLGGSDFHGRGGNDESELGSVDLPLISICKFLKLARPIWCDTARSILQRFSEEPSSANLEKITMFGKPVNLRKCASIKRGKDIIDLCLSSWLTIEERQAVQFEEIRRKLSDVGVSLT</sequence>
<dbReference type="SUPFAM" id="SSF89550">
    <property type="entry name" value="PHP domain-like"/>
    <property type="match status" value="1"/>
</dbReference>
<dbReference type="GO" id="GO:0004534">
    <property type="term" value="F:5'-3' RNA exonuclease activity"/>
    <property type="evidence" value="ECO:0007669"/>
    <property type="project" value="TreeGrafter"/>
</dbReference>
<evidence type="ECO:0000313" key="2">
    <source>
        <dbReference type="EMBL" id="PKA49080.1"/>
    </source>
</evidence>
<organism evidence="2 3">
    <name type="scientific">Apostasia shenzhenica</name>
    <dbReference type="NCBI Taxonomy" id="1088818"/>
    <lineage>
        <taxon>Eukaryota</taxon>
        <taxon>Viridiplantae</taxon>
        <taxon>Streptophyta</taxon>
        <taxon>Embryophyta</taxon>
        <taxon>Tracheophyta</taxon>
        <taxon>Spermatophyta</taxon>
        <taxon>Magnoliopsida</taxon>
        <taxon>Liliopsida</taxon>
        <taxon>Asparagales</taxon>
        <taxon>Orchidaceae</taxon>
        <taxon>Apostasioideae</taxon>
        <taxon>Apostasia</taxon>
    </lineage>
</organism>
<accession>A0A2I0A0K1</accession>
<dbReference type="OrthoDB" id="16564at2759"/>
<dbReference type="Gene3D" id="1.10.150.650">
    <property type="match status" value="1"/>
</dbReference>
<dbReference type="InterPro" id="IPR052018">
    <property type="entry name" value="PHP_domain"/>
</dbReference>
<proteinExistence type="predicted"/>
<dbReference type="Pfam" id="PF02811">
    <property type="entry name" value="PHP"/>
    <property type="match status" value="1"/>
</dbReference>
<name>A0A2I0A0K1_9ASPA</name>
<protein>
    <recommendedName>
        <fullName evidence="1">Polymerase/histidinol phosphatase N-terminal domain-containing protein</fullName>
    </recommendedName>
</protein>
<dbReference type="Proteomes" id="UP000236161">
    <property type="component" value="Unassembled WGS sequence"/>
</dbReference>
<dbReference type="EMBL" id="KZ452040">
    <property type="protein sequence ID" value="PKA49080.1"/>
    <property type="molecule type" value="Genomic_DNA"/>
</dbReference>
<feature type="domain" description="Polymerase/histidinol phosphatase N-terminal" evidence="1">
    <location>
        <begin position="61"/>
        <end position="126"/>
    </location>
</feature>
<dbReference type="PANTHER" id="PTHR42924:SF3">
    <property type="entry name" value="POLYMERASE_HISTIDINOL PHOSPHATASE N-TERMINAL DOMAIN-CONTAINING PROTEIN"/>
    <property type="match status" value="1"/>
</dbReference>
<dbReference type="CDD" id="cd07438">
    <property type="entry name" value="PHP_HisPPase_AMP"/>
    <property type="match status" value="1"/>
</dbReference>
<dbReference type="InterPro" id="IPR004013">
    <property type="entry name" value="PHP_dom"/>
</dbReference>
<dbReference type="InterPro" id="IPR016195">
    <property type="entry name" value="Pol/histidinol_Pase-like"/>
</dbReference>
<reference evidence="2 3" key="1">
    <citation type="journal article" date="2017" name="Nature">
        <title>The Apostasia genome and the evolution of orchids.</title>
        <authorList>
            <person name="Zhang G.Q."/>
            <person name="Liu K.W."/>
            <person name="Li Z."/>
            <person name="Lohaus R."/>
            <person name="Hsiao Y.Y."/>
            <person name="Niu S.C."/>
            <person name="Wang J.Y."/>
            <person name="Lin Y.C."/>
            <person name="Xu Q."/>
            <person name="Chen L.J."/>
            <person name="Yoshida K."/>
            <person name="Fujiwara S."/>
            <person name="Wang Z.W."/>
            <person name="Zhang Y.Q."/>
            <person name="Mitsuda N."/>
            <person name="Wang M."/>
            <person name="Liu G.H."/>
            <person name="Pecoraro L."/>
            <person name="Huang H.X."/>
            <person name="Xiao X.J."/>
            <person name="Lin M."/>
            <person name="Wu X.Y."/>
            <person name="Wu W.L."/>
            <person name="Chen Y.Y."/>
            <person name="Chang S.B."/>
            <person name="Sakamoto S."/>
            <person name="Ohme-Takagi M."/>
            <person name="Yagi M."/>
            <person name="Zeng S.J."/>
            <person name="Shen C.Y."/>
            <person name="Yeh C.M."/>
            <person name="Luo Y.B."/>
            <person name="Tsai W.C."/>
            <person name="Van de Peer Y."/>
            <person name="Liu Z.J."/>
        </authorList>
    </citation>
    <scope>NUCLEOTIDE SEQUENCE [LARGE SCALE GENOMIC DNA]</scope>
    <source>
        <strain evidence="3">cv. Shenzhen</strain>
        <tissue evidence="2">Stem</tissue>
    </source>
</reference>
<dbReference type="GO" id="GO:0035312">
    <property type="term" value="F:5'-3' DNA exonuclease activity"/>
    <property type="evidence" value="ECO:0007669"/>
    <property type="project" value="TreeGrafter"/>
</dbReference>